<dbReference type="PROSITE" id="PS00108">
    <property type="entry name" value="PROTEIN_KINASE_ST"/>
    <property type="match status" value="1"/>
</dbReference>
<feature type="compositionally biased region" description="Basic and acidic residues" evidence="8">
    <location>
        <begin position="358"/>
        <end position="382"/>
    </location>
</feature>
<evidence type="ECO:0000256" key="9">
    <source>
        <dbReference type="SAM" id="Phobius"/>
    </source>
</evidence>
<dbReference type="GO" id="GO:0004674">
    <property type="term" value="F:protein serine/threonine kinase activity"/>
    <property type="evidence" value="ECO:0007669"/>
    <property type="project" value="UniProtKB-KW"/>
</dbReference>
<dbReference type="InterPro" id="IPR000719">
    <property type="entry name" value="Prot_kinase_dom"/>
</dbReference>
<reference evidence="11 12" key="1">
    <citation type="journal article" date="2010" name="Stand. Genomic Sci.">
        <title>Complete genome sequence of Conexibacter woesei type strain (ID131577).</title>
        <authorList>
            <person name="Pukall R."/>
            <person name="Lapidus A."/>
            <person name="Glavina Del Rio T."/>
            <person name="Copeland A."/>
            <person name="Tice H."/>
            <person name="Cheng J.-F."/>
            <person name="Lucas S."/>
            <person name="Chen F."/>
            <person name="Nolan M."/>
            <person name="Bruce D."/>
            <person name="Goodwin L."/>
            <person name="Pitluck S."/>
            <person name="Mavromatis K."/>
            <person name="Ivanova N."/>
            <person name="Ovchinnikova G."/>
            <person name="Pati A."/>
            <person name="Chen A."/>
            <person name="Palaniappan K."/>
            <person name="Land M."/>
            <person name="Hauser L."/>
            <person name="Chang Y.-J."/>
            <person name="Jeffries C.D."/>
            <person name="Chain P."/>
            <person name="Meincke L."/>
            <person name="Sims D."/>
            <person name="Brettin T."/>
            <person name="Detter J.C."/>
            <person name="Rohde M."/>
            <person name="Goeker M."/>
            <person name="Bristow J."/>
            <person name="Eisen J.A."/>
            <person name="Markowitz V."/>
            <person name="Kyrpides N.C."/>
            <person name="Klenk H.-P."/>
            <person name="Hugenholtz P."/>
        </authorList>
    </citation>
    <scope>NUCLEOTIDE SEQUENCE [LARGE SCALE GENOMIC DNA]</scope>
    <source>
        <strain evidence="12">DSM 14684 / CIP 108061 / JCM 11494 / NBRC 100937 / ID131577</strain>
    </source>
</reference>
<accession>D3EYP3</accession>
<dbReference type="PROSITE" id="PS00107">
    <property type="entry name" value="PROTEIN_KINASE_ATP"/>
    <property type="match status" value="1"/>
</dbReference>
<dbReference type="PROSITE" id="PS50011">
    <property type="entry name" value="PROTEIN_KINASE_DOM"/>
    <property type="match status" value="1"/>
</dbReference>
<evidence type="ECO:0000256" key="8">
    <source>
        <dbReference type="SAM" id="MobiDB-lite"/>
    </source>
</evidence>
<keyword evidence="2 11" id="KW-0723">Serine/threonine-protein kinase</keyword>
<dbReference type="KEGG" id="cwo:Cwoe_0011"/>
<keyword evidence="3" id="KW-0808">Transferase</keyword>
<evidence type="ECO:0000256" key="4">
    <source>
        <dbReference type="ARBA" id="ARBA00022741"/>
    </source>
</evidence>
<feature type="domain" description="Protein kinase" evidence="10">
    <location>
        <begin position="34"/>
        <end position="290"/>
    </location>
</feature>
<dbReference type="OrthoDB" id="9762169at2"/>
<gene>
    <name evidence="11" type="ordered locus">Cwoe_0011</name>
</gene>
<keyword evidence="5 11" id="KW-0418">Kinase</keyword>
<dbReference type="Proteomes" id="UP000008229">
    <property type="component" value="Chromosome"/>
</dbReference>
<dbReference type="AlphaFoldDB" id="D3EYP3"/>
<dbReference type="Gene3D" id="1.10.510.10">
    <property type="entry name" value="Transferase(Phosphotransferase) domain 1"/>
    <property type="match status" value="1"/>
</dbReference>
<evidence type="ECO:0000256" key="3">
    <source>
        <dbReference type="ARBA" id="ARBA00022679"/>
    </source>
</evidence>
<feature type="region of interest" description="Disordered" evidence="8">
    <location>
        <begin position="358"/>
        <end position="394"/>
    </location>
</feature>
<dbReference type="RefSeq" id="WP_012931500.1">
    <property type="nucleotide sequence ID" value="NC_013739.1"/>
</dbReference>
<evidence type="ECO:0000256" key="1">
    <source>
        <dbReference type="ARBA" id="ARBA00012513"/>
    </source>
</evidence>
<dbReference type="InterPro" id="IPR017441">
    <property type="entry name" value="Protein_kinase_ATP_BS"/>
</dbReference>
<protein>
    <recommendedName>
        <fullName evidence="1">non-specific serine/threonine protein kinase</fullName>
        <ecNumber evidence="1">2.7.11.1</ecNumber>
    </recommendedName>
</protein>
<name>D3EYP3_CONWI</name>
<dbReference type="CDD" id="cd14014">
    <property type="entry name" value="STKc_PknB_like"/>
    <property type="match status" value="1"/>
</dbReference>
<dbReference type="SMART" id="SM00220">
    <property type="entry name" value="S_TKc"/>
    <property type="match status" value="1"/>
</dbReference>
<evidence type="ECO:0000256" key="6">
    <source>
        <dbReference type="ARBA" id="ARBA00022840"/>
    </source>
</evidence>
<dbReference type="HOGENOM" id="CLU_384835_0_0_11"/>
<feature type="transmembrane region" description="Helical" evidence="9">
    <location>
        <begin position="454"/>
        <end position="480"/>
    </location>
</feature>
<sequence length="718" mass="73947">MEHRNVTGGDASTVRLRGEGPRPPDAAPLVLERYRLLRQLGAGAFGTVWLAHDERLARDVAVKAIALDHASGRAEQEARAAARLAHPAIVTLYEAGTEDGSTYLVTELVRGGTLAELLAEGALSDRDVAEVGIALCQGLAHAHAQGVVHRDVKPSNVLVPDAPHAGGPVAKLTDFGVARIVEGAGGDALTRTGDVVGTLAYMAPEQAEGREAGAPADLYAAALVLYEALSGVNPIRGGTAVATARRLGATLPPLERQRRDLPPDLCDAIDRALLPRPGERGTVAHLHRALRAALPQLGDEPGTVEAPHVERFATAVTQVAERGRQGWRRRSREQELAEVAAELGAGAGAWTVHDRRGAATREADRAGAAGERRGLLGRRDGDGAGGRRGLFRGRDAGDERFEDVDGRAVAPGQRRMRSPLLLGHALPGLAGGAVVAVGLSVVPVAADVTVPSPLLAGALAAVAVGLLPRIGWLACVAVLLSWLAGPAGAPGTALVVAAGVAVIPPLLPFGGRSWSLPFAAPLLGAAMLAGAYPAVAGQARTVWRRAALGALGFWLLALAEPLARTTLFYGRARGTQPLPRWDDSLDGAIDHALRPLLESGMLATAALWAAGAAVLPWLVRGRRAAIDLIAATLWAAALAAGASAIGGTLDGRVPHPDPRGAALGAAAAVFVAIAARAVRAARARRHDENDVPRAGGGVVAAPGVGRRRWPAADPEALP</sequence>
<dbReference type="eggNOG" id="COG0515">
    <property type="taxonomic scope" value="Bacteria"/>
</dbReference>
<keyword evidence="9" id="KW-0472">Membrane</keyword>
<dbReference type="Gene3D" id="3.30.200.20">
    <property type="entry name" value="Phosphorylase Kinase, domain 1"/>
    <property type="match status" value="1"/>
</dbReference>
<keyword evidence="9" id="KW-1133">Transmembrane helix</keyword>
<keyword evidence="9" id="KW-0812">Transmembrane</keyword>
<feature type="transmembrane region" description="Helical" evidence="9">
    <location>
        <begin position="626"/>
        <end position="649"/>
    </location>
</feature>
<evidence type="ECO:0000256" key="2">
    <source>
        <dbReference type="ARBA" id="ARBA00022527"/>
    </source>
</evidence>
<keyword evidence="12" id="KW-1185">Reference proteome</keyword>
<feature type="transmembrane region" description="Helical" evidence="9">
    <location>
        <begin position="420"/>
        <end position="442"/>
    </location>
</feature>
<dbReference type="InterPro" id="IPR008271">
    <property type="entry name" value="Ser/Thr_kinase_AS"/>
</dbReference>
<reference evidence="12" key="2">
    <citation type="submission" date="2010-01" db="EMBL/GenBank/DDBJ databases">
        <title>The complete genome of Conexibacter woesei DSM 14684.</title>
        <authorList>
            <consortium name="US DOE Joint Genome Institute (JGI-PGF)"/>
            <person name="Lucas S."/>
            <person name="Copeland A."/>
            <person name="Lapidus A."/>
            <person name="Glavina del Rio T."/>
            <person name="Dalin E."/>
            <person name="Tice H."/>
            <person name="Bruce D."/>
            <person name="Goodwin L."/>
            <person name="Pitluck S."/>
            <person name="Kyrpides N."/>
            <person name="Mavromatis K."/>
            <person name="Ivanova N."/>
            <person name="Mikhailova N."/>
            <person name="Chertkov O."/>
            <person name="Brettin T."/>
            <person name="Detter J.C."/>
            <person name="Han C."/>
            <person name="Larimer F."/>
            <person name="Land M."/>
            <person name="Hauser L."/>
            <person name="Markowitz V."/>
            <person name="Cheng J.-F."/>
            <person name="Hugenholtz P."/>
            <person name="Woyke T."/>
            <person name="Wu D."/>
            <person name="Pukall R."/>
            <person name="Steenblock K."/>
            <person name="Schneider S."/>
            <person name="Klenk H.-P."/>
            <person name="Eisen J.A."/>
        </authorList>
    </citation>
    <scope>NUCLEOTIDE SEQUENCE [LARGE SCALE GENOMIC DNA]</scope>
    <source>
        <strain evidence="12">DSM 14684 / CIP 108061 / JCM 11494 / NBRC 100937 / ID131577</strain>
    </source>
</reference>
<feature type="binding site" evidence="7">
    <location>
        <position position="63"/>
    </location>
    <ligand>
        <name>ATP</name>
        <dbReference type="ChEBI" id="CHEBI:30616"/>
    </ligand>
</feature>
<keyword evidence="4 7" id="KW-0547">Nucleotide-binding</keyword>
<evidence type="ECO:0000313" key="11">
    <source>
        <dbReference type="EMBL" id="ADB48447.1"/>
    </source>
</evidence>
<feature type="transmembrane region" description="Helical" evidence="9">
    <location>
        <begin position="513"/>
        <end position="535"/>
    </location>
</feature>
<dbReference type="EC" id="2.7.11.1" evidence="1"/>
<feature type="transmembrane region" description="Helical" evidence="9">
    <location>
        <begin position="542"/>
        <end position="559"/>
    </location>
</feature>
<feature type="transmembrane region" description="Helical" evidence="9">
    <location>
        <begin position="487"/>
        <end position="507"/>
    </location>
</feature>
<evidence type="ECO:0000313" key="12">
    <source>
        <dbReference type="Proteomes" id="UP000008229"/>
    </source>
</evidence>
<dbReference type="Pfam" id="PF00069">
    <property type="entry name" value="Pkinase"/>
    <property type="match status" value="1"/>
</dbReference>
<keyword evidence="6 7" id="KW-0067">ATP-binding</keyword>
<evidence type="ECO:0000256" key="7">
    <source>
        <dbReference type="PROSITE-ProRule" id="PRU10141"/>
    </source>
</evidence>
<feature type="region of interest" description="Disordered" evidence="8">
    <location>
        <begin position="1"/>
        <end position="23"/>
    </location>
</feature>
<dbReference type="SUPFAM" id="SSF56112">
    <property type="entry name" value="Protein kinase-like (PK-like)"/>
    <property type="match status" value="1"/>
</dbReference>
<evidence type="ECO:0000259" key="10">
    <source>
        <dbReference type="PROSITE" id="PS50011"/>
    </source>
</evidence>
<dbReference type="GO" id="GO:0005524">
    <property type="term" value="F:ATP binding"/>
    <property type="evidence" value="ECO:0007669"/>
    <property type="project" value="UniProtKB-UniRule"/>
</dbReference>
<feature type="transmembrane region" description="Helical" evidence="9">
    <location>
        <begin position="600"/>
        <end position="619"/>
    </location>
</feature>
<evidence type="ECO:0000256" key="5">
    <source>
        <dbReference type="ARBA" id="ARBA00022777"/>
    </source>
</evidence>
<dbReference type="PANTHER" id="PTHR43289">
    <property type="entry name" value="MITOGEN-ACTIVATED PROTEIN KINASE KINASE KINASE 20-RELATED"/>
    <property type="match status" value="1"/>
</dbReference>
<feature type="transmembrane region" description="Helical" evidence="9">
    <location>
        <begin position="661"/>
        <end position="678"/>
    </location>
</feature>
<organism evidence="11 12">
    <name type="scientific">Conexibacter woesei (strain DSM 14684 / CCUG 47730 / CIP 108061 / JCM 11494 / NBRC 100937 / ID131577)</name>
    <dbReference type="NCBI Taxonomy" id="469383"/>
    <lineage>
        <taxon>Bacteria</taxon>
        <taxon>Bacillati</taxon>
        <taxon>Actinomycetota</taxon>
        <taxon>Thermoleophilia</taxon>
        <taxon>Solirubrobacterales</taxon>
        <taxon>Conexibacteraceae</taxon>
        <taxon>Conexibacter</taxon>
    </lineage>
</organism>
<dbReference type="STRING" id="469383.Cwoe_0011"/>
<dbReference type="InterPro" id="IPR011009">
    <property type="entry name" value="Kinase-like_dom_sf"/>
</dbReference>
<dbReference type="EMBL" id="CP001854">
    <property type="protein sequence ID" value="ADB48447.1"/>
    <property type="molecule type" value="Genomic_DNA"/>
</dbReference>
<proteinExistence type="predicted"/>
<dbReference type="PANTHER" id="PTHR43289:SF6">
    <property type="entry name" value="SERINE_THREONINE-PROTEIN KINASE NEKL-3"/>
    <property type="match status" value="1"/>
</dbReference>